<feature type="region of interest" description="Disordered" evidence="1">
    <location>
        <begin position="79"/>
        <end position="115"/>
    </location>
</feature>
<feature type="region of interest" description="Disordered" evidence="1">
    <location>
        <begin position="1"/>
        <end position="34"/>
    </location>
</feature>
<dbReference type="RefSeq" id="WP_187242059.1">
    <property type="nucleotide sequence ID" value="NZ_BAAAOK010000017.1"/>
</dbReference>
<organism evidence="2 3">
    <name type="scientific">Actinomadura alba</name>
    <dbReference type="NCBI Taxonomy" id="406431"/>
    <lineage>
        <taxon>Bacteria</taxon>
        <taxon>Bacillati</taxon>
        <taxon>Actinomycetota</taxon>
        <taxon>Actinomycetes</taxon>
        <taxon>Streptosporangiales</taxon>
        <taxon>Thermomonosporaceae</taxon>
        <taxon>Actinomadura</taxon>
    </lineage>
</organism>
<comment type="caution">
    <text evidence="2">The sequence shown here is derived from an EMBL/GenBank/DDBJ whole genome shotgun (WGS) entry which is preliminary data.</text>
</comment>
<feature type="compositionally biased region" description="Basic and acidic residues" evidence="1">
    <location>
        <begin position="79"/>
        <end position="99"/>
    </location>
</feature>
<sequence>MRSPFRRRRRPKSRVRPARPTVVEPEVIDWPADGTGKSMMSALRGDADGGAGVASGMFADLHAAFNGAKKIQIEVEESEKMRRADDLHQEGKGILRDDLDSGVIRIRRSAPRNDR</sequence>
<gene>
    <name evidence="2" type="ORF">HKK74_05960</name>
</gene>
<protein>
    <submittedName>
        <fullName evidence="2">Uncharacterized protein</fullName>
    </submittedName>
</protein>
<reference evidence="2 3" key="1">
    <citation type="submission" date="2020-06" db="EMBL/GenBank/DDBJ databases">
        <title>Actinomadura xiongansis sp. nov., isolated from soil of Baiyangdian.</title>
        <authorList>
            <person name="Zhang X."/>
        </authorList>
    </citation>
    <scope>NUCLEOTIDE SEQUENCE [LARGE SCALE GENOMIC DNA]</scope>
    <source>
        <strain evidence="2 3">HBUM206468</strain>
    </source>
</reference>
<name>A0ABR7LJR8_9ACTN</name>
<keyword evidence="3" id="KW-1185">Reference proteome</keyword>
<evidence type="ECO:0000313" key="3">
    <source>
        <dbReference type="Proteomes" id="UP000805614"/>
    </source>
</evidence>
<feature type="compositionally biased region" description="Basic residues" evidence="1">
    <location>
        <begin position="1"/>
        <end position="17"/>
    </location>
</feature>
<dbReference type="EMBL" id="JABVEC010000003">
    <property type="protein sequence ID" value="MBC6465038.1"/>
    <property type="molecule type" value="Genomic_DNA"/>
</dbReference>
<evidence type="ECO:0000313" key="2">
    <source>
        <dbReference type="EMBL" id="MBC6465038.1"/>
    </source>
</evidence>
<feature type="compositionally biased region" description="Basic residues" evidence="1">
    <location>
        <begin position="105"/>
        <end position="115"/>
    </location>
</feature>
<evidence type="ECO:0000256" key="1">
    <source>
        <dbReference type="SAM" id="MobiDB-lite"/>
    </source>
</evidence>
<dbReference type="Proteomes" id="UP000805614">
    <property type="component" value="Unassembled WGS sequence"/>
</dbReference>
<accession>A0ABR7LJR8</accession>
<proteinExistence type="predicted"/>